<dbReference type="CDD" id="cd01092">
    <property type="entry name" value="APP-like"/>
    <property type="match status" value="1"/>
</dbReference>
<sequence>MPARLERLIDRLAAGGWAGAALMPATNLAYLTGLQFHPGKRLTLLLIPASGAQPVMVVPQLELERVRAAAPFAMQYVAWSDAEGPLRALAAGMEAAFGSGALAKPLAVEHTVMRVMELRALETVAPGLQTGDVDPLLSELRMVKDAEELALMERAVAIVEQALHAFIAQVRPGLSERALSRMLSDAIIAAGADSESFANMVASGPNAANPHHENSDRLLQPGDLVIIDCGAVYHGYHSDITRTIAIGEPEPAARHVYEIVLAANAAGRAAARPGASGAEIDAAARTVIEAAGYGAAFVHRTGHGLGRETHELPNIVAGSDTPLLPGTTFTVEPGIYLPGRFGVRIEDDVVITAEGSRSLTSFPRELIVVEAGSLP</sequence>
<proteinExistence type="predicted"/>
<protein>
    <submittedName>
        <fullName evidence="3">Peptidase M24</fullName>
    </submittedName>
</protein>
<evidence type="ECO:0000313" key="3">
    <source>
        <dbReference type="EMBL" id="OAN46830.1"/>
    </source>
</evidence>
<dbReference type="PANTHER" id="PTHR46112:SF3">
    <property type="entry name" value="AMINOPEPTIDASE YPDF"/>
    <property type="match status" value="1"/>
</dbReference>
<dbReference type="AlphaFoldDB" id="A0A178MDE0"/>
<dbReference type="GO" id="GO:0004177">
    <property type="term" value="F:aminopeptidase activity"/>
    <property type="evidence" value="ECO:0007669"/>
    <property type="project" value="UniProtKB-ARBA"/>
</dbReference>
<dbReference type="STRING" id="1707952.A6A03_11760"/>
<dbReference type="PRINTS" id="PR00599">
    <property type="entry name" value="MAPEPTIDASE"/>
</dbReference>
<comment type="caution">
    <text evidence="3">The sequence shown here is derived from an EMBL/GenBank/DDBJ whole genome shotgun (WGS) entry which is preliminary data.</text>
</comment>
<gene>
    <name evidence="3" type="ORF">A6A03_11760</name>
</gene>
<dbReference type="InterPro" id="IPR001714">
    <property type="entry name" value="Pept_M24_MAP"/>
</dbReference>
<name>A0A178MDE0_9CHLR</name>
<dbReference type="Pfam" id="PF00557">
    <property type="entry name" value="Peptidase_M24"/>
    <property type="match status" value="1"/>
</dbReference>
<dbReference type="Pfam" id="PF01321">
    <property type="entry name" value="Creatinase_N"/>
    <property type="match status" value="1"/>
</dbReference>
<dbReference type="InterPro" id="IPR000587">
    <property type="entry name" value="Creatinase_N"/>
</dbReference>
<keyword evidence="4" id="KW-1185">Reference proteome</keyword>
<dbReference type="EMBL" id="LWQS01000042">
    <property type="protein sequence ID" value="OAN46830.1"/>
    <property type="molecule type" value="Genomic_DNA"/>
</dbReference>
<dbReference type="InterPro" id="IPR000994">
    <property type="entry name" value="Pept_M24"/>
</dbReference>
<dbReference type="Gene3D" id="3.90.230.10">
    <property type="entry name" value="Creatinase/methionine aminopeptidase superfamily"/>
    <property type="match status" value="1"/>
</dbReference>
<dbReference type="Gene3D" id="3.40.350.10">
    <property type="entry name" value="Creatinase/prolidase N-terminal domain"/>
    <property type="match status" value="1"/>
</dbReference>
<accession>A0A178MDE0</accession>
<dbReference type="InterPro" id="IPR036005">
    <property type="entry name" value="Creatinase/aminopeptidase-like"/>
</dbReference>
<dbReference type="PANTHER" id="PTHR46112">
    <property type="entry name" value="AMINOPEPTIDASE"/>
    <property type="match status" value="1"/>
</dbReference>
<dbReference type="SUPFAM" id="SSF53092">
    <property type="entry name" value="Creatinase/prolidase N-terminal domain"/>
    <property type="match status" value="1"/>
</dbReference>
<dbReference type="InterPro" id="IPR050659">
    <property type="entry name" value="Peptidase_M24B"/>
</dbReference>
<feature type="domain" description="Peptidase M24" evidence="1">
    <location>
        <begin position="151"/>
        <end position="353"/>
    </location>
</feature>
<dbReference type="GO" id="GO:0008235">
    <property type="term" value="F:metalloexopeptidase activity"/>
    <property type="evidence" value="ECO:0007669"/>
    <property type="project" value="UniProtKB-ARBA"/>
</dbReference>
<dbReference type="InterPro" id="IPR029149">
    <property type="entry name" value="Creatin/AminoP/Spt16_N"/>
</dbReference>
<dbReference type="SUPFAM" id="SSF55920">
    <property type="entry name" value="Creatinase/aminopeptidase"/>
    <property type="match status" value="1"/>
</dbReference>
<evidence type="ECO:0000259" key="1">
    <source>
        <dbReference type="Pfam" id="PF00557"/>
    </source>
</evidence>
<evidence type="ECO:0000259" key="2">
    <source>
        <dbReference type="Pfam" id="PF01321"/>
    </source>
</evidence>
<feature type="domain" description="Creatinase N-terminal" evidence="2">
    <location>
        <begin position="4"/>
        <end position="143"/>
    </location>
</feature>
<dbReference type="Proteomes" id="UP000078287">
    <property type="component" value="Unassembled WGS sequence"/>
</dbReference>
<dbReference type="OrthoDB" id="9806388at2"/>
<reference evidence="3 4" key="1">
    <citation type="submission" date="2016-04" db="EMBL/GenBank/DDBJ databases">
        <title>Chloroflexus islandicus sp. nov., a thermophilic filamentous anoxygenic phototrophic bacterium from geyser Strokkur (Iceland).</title>
        <authorList>
            <person name="Gaisin V.A."/>
            <person name="Kalashnikov A.M."/>
            <person name="Sukhacheva M.V."/>
            <person name="Grouzdev D.S."/>
            <person name="Ivanov T.M."/>
            <person name="Kuznetsov B."/>
            <person name="Gorlenko V.M."/>
        </authorList>
    </citation>
    <scope>NUCLEOTIDE SEQUENCE [LARGE SCALE GENOMIC DNA]</scope>
    <source>
        <strain evidence="4">isl-2</strain>
    </source>
</reference>
<evidence type="ECO:0000313" key="4">
    <source>
        <dbReference type="Proteomes" id="UP000078287"/>
    </source>
</evidence>
<organism evidence="3 4">
    <name type="scientific">Chloroflexus islandicus</name>
    <dbReference type="NCBI Taxonomy" id="1707952"/>
    <lineage>
        <taxon>Bacteria</taxon>
        <taxon>Bacillati</taxon>
        <taxon>Chloroflexota</taxon>
        <taxon>Chloroflexia</taxon>
        <taxon>Chloroflexales</taxon>
        <taxon>Chloroflexineae</taxon>
        <taxon>Chloroflexaceae</taxon>
        <taxon>Chloroflexus</taxon>
    </lineage>
</organism>